<feature type="signal peptide" evidence="1">
    <location>
        <begin position="1"/>
        <end position="22"/>
    </location>
</feature>
<evidence type="ECO:0000313" key="3">
    <source>
        <dbReference type="Proteomes" id="UP001500968"/>
    </source>
</evidence>
<evidence type="ECO:0000313" key="2">
    <source>
        <dbReference type="EMBL" id="GAA4037081.1"/>
    </source>
</evidence>
<accession>A0ABP7U6V3</accession>
<reference evidence="3" key="1">
    <citation type="journal article" date="2019" name="Int. J. Syst. Evol. Microbiol.">
        <title>The Global Catalogue of Microorganisms (GCM) 10K type strain sequencing project: providing services to taxonomists for standard genome sequencing and annotation.</title>
        <authorList>
            <consortium name="The Broad Institute Genomics Platform"/>
            <consortium name="The Broad Institute Genome Sequencing Center for Infectious Disease"/>
            <person name="Wu L."/>
            <person name="Ma J."/>
        </authorList>
    </citation>
    <scope>NUCLEOTIDE SEQUENCE [LARGE SCALE GENOMIC DNA]</scope>
    <source>
        <strain evidence="3">JCM 17064</strain>
    </source>
</reference>
<feature type="chain" id="PRO_5046455038" description="Lipoprotein" evidence="1">
    <location>
        <begin position="23"/>
        <end position="271"/>
    </location>
</feature>
<sequence>MKKIKLLSLLSLFMVATFTSCTDDDKGERVYKGASLLNFHKGVSRDVFVFSGTGFTEINIDYGVLKPVAGDNTVSLVLDTENSTAVEGVDFEIVDGSDELTDGEITGQFTVRFLEGGAVQTGKIAKFKMSSSTLDNATFNEVYTVNVSLSCPINTFVGDFDATSWWLGSSTHTVAEGVDPNTIQINDFWSDNATAPNFILSYNDAYVVTFAPQNTGYFVAQYNGYIWARMSTDATQVSSFNPCTRTMKVYVNYYIPNVGSYGNKEEVFTGI</sequence>
<keyword evidence="3" id="KW-1185">Reference proteome</keyword>
<evidence type="ECO:0008006" key="4">
    <source>
        <dbReference type="Google" id="ProtNLM"/>
    </source>
</evidence>
<evidence type="ECO:0000256" key="1">
    <source>
        <dbReference type="SAM" id="SignalP"/>
    </source>
</evidence>
<organism evidence="2 3">
    <name type="scientific">Flavobacterium cheonhonense</name>
    <dbReference type="NCBI Taxonomy" id="706185"/>
    <lineage>
        <taxon>Bacteria</taxon>
        <taxon>Pseudomonadati</taxon>
        <taxon>Bacteroidota</taxon>
        <taxon>Flavobacteriia</taxon>
        <taxon>Flavobacteriales</taxon>
        <taxon>Flavobacteriaceae</taxon>
        <taxon>Flavobacterium</taxon>
    </lineage>
</organism>
<name>A0ABP7U6V3_9FLAO</name>
<dbReference type="PROSITE" id="PS51257">
    <property type="entry name" value="PROKAR_LIPOPROTEIN"/>
    <property type="match status" value="1"/>
</dbReference>
<dbReference type="EMBL" id="BAABCR010000015">
    <property type="protein sequence ID" value="GAA4037081.1"/>
    <property type="molecule type" value="Genomic_DNA"/>
</dbReference>
<dbReference type="Proteomes" id="UP001500968">
    <property type="component" value="Unassembled WGS sequence"/>
</dbReference>
<gene>
    <name evidence="2" type="ORF">GCM10022386_23520</name>
</gene>
<comment type="caution">
    <text evidence="2">The sequence shown here is derived from an EMBL/GenBank/DDBJ whole genome shotgun (WGS) entry which is preliminary data.</text>
</comment>
<keyword evidence="1" id="KW-0732">Signal</keyword>
<dbReference type="RefSeq" id="WP_324690251.1">
    <property type="nucleotide sequence ID" value="NZ_BAABCR010000015.1"/>
</dbReference>
<protein>
    <recommendedName>
        <fullName evidence="4">Lipoprotein</fullName>
    </recommendedName>
</protein>
<proteinExistence type="predicted"/>